<dbReference type="AlphaFoldDB" id="A0AAV4MIC9"/>
<organism evidence="2 3">
    <name type="scientific">Caerostris extrusa</name>
    <name type="common">Bark spider</name>
    <name type="synonym">Caerostris bankana</name>
    <dbReference type="NCBI Taxonomy" id="172846"/>
    <lineage>
        <taxon>Eukaryota</taxon>
        <taxon>Metazoa</taxon>
        <taxon>Ecdysozoa</taxon>
        <taxon>Arthropoda</taxon>
        <taxon>Chelicerata</taxon>
        <taxon>Arachnida</taxon>
        <taxon>Araneae</taxon>
        <taxon>Araneomorphae</taxon>
        <taxon>Entelegynae</taxon>
        <taxon>Araneoidea</taxon>
        <taxon>Araneidae</taxon>
        <taxon>Caerostris</taxon>
    </lineage>
</organism>
<sequence length="108" mass="11702">MNPIPAFTTQSSFRLLTCKPSANKPGGIIDTTEEEDDSSPTTFSHRVLHSSSFQGRGKICVRPCPSPIVDLQQQIDTGATRVFTATSGIRGIDSGEHEMMTGQPKKHT</sequence>
<accession>A0AAV4MIC9</accession>
<comment type="caution">
    <text evidence="2">The sequence shown here is derived from an EMBL/GenBank/DDBJ whole genome shotgun (WGS) entry which is preliminary data.</text>
</comment>
<dbReference type="Proteomes" id="UP001054945">
    <property type="component" value="Unassembled WGS sequence"/>
</dbReference>
<gene>
    <name evidence="2" type="ORF">CEXT_560281</name>
</gene>
<dbReference type="EMBL" id="BPLR01019829">
    <property type="protein sequence ID" value="GIX72232.1"/>
    <property type="molecule type" value="Genomic_DNA"/>
</dbReference>
<proteinExistence type="predicted"/>
<protein>
    <submittedName>
        <fullName evidence="2">Uncharacterized protein</fullName>
    </submittedName>
</protein>
<evidence type="ECO:0000313" key="3">
    <source>
        <dbReference type="Proteomes" id="UP001054945"/>
    </source>
</evidence>
<name>A0AAV4MIC9_CAEEX</name>
<evidence type="ECO:0000256" key="1">
    <source>
        <dbReference type="SAM" id="MobiDB-lite"/>
    </source>
</evidence>
<feature type="region of interest" description="Disordered" evidence="1">
    <location>
        <begin position="23"/>
        <end position="43"/>
    </location>
</feature>
<reference evidence="2 3" key="1">
    <citation type="submission" date="2021-06" db="EMBL/GenBank/DDBJ databases">
        <title>Caerostris extrusa draft genome.</title>
        <authorList>
            <person name="Kono N."/>
            <person name="Arakawa K."/>
        </authorList>
    </citation>
    <scope>NUCLEOTIDE SEQUENCE [LARGE SCALE GENOMIC DNA]</scope>
</reference>
<evidence type="ECO:0000313" key="2">
    <source>
        <dbReference type="EMBL" id="GIX72232.1"/>
    </source>
</evidence>
<keyword evidence="3" id="KW-1185">Reference proteome</keyword>